<dbReference type="EMBL" id="JPKZ01001845">
    <property type="protein sequence ID" value="KHN79803.1"/>
    <property type="molecule type" value="Genomic_DNA"/>
</dbReference>
<keyword evidence="2 7" id="KW-0245">EGF-like domain</keyword>
<organism evidence="12 13">
    <name type="scientific">Toxocara canis</name>
    <name type="common">Canine roundworm</name>
    <dbReference type="NCBI Taxonomy" id="6265"/>
    <lineage>
        <taxon>Eukaryota</taxon>
        <taxon>Metazoa</taxon>
        <taxon>Ecdysozoa</taxon>
        <taxon>Nematoda</taxon>
        <taxon>Chromadorea</taxon>
        <taxon>Rhabditida</taxon>
        <taxon>Spirurina</taxon>
        <taxon>Ascaridomorpha</taxon>
        <taxon>Ascaridoidea</taxon>
        <taxon>Toxocaridae</taxon>
        <taxon>Toxocara</taxon>
    </lineage>
</organism>
<dbReference type="SMART" id="SM00282">
    <property type="entry name" value="LamG"/>
    <property type="match status" value="6"/>
</dbReference>
<evidence type="ECO:0000256" key="8">
    <source>
        <dbReference type="PROSITE-ProRule" id="PRU00122"/>
    </source>
</evidence>
<feature type="domain" description="Laminin G" evidence="10">
    <location>
        <begin position="622"/>
        <end position="815"/>
    </location>
</feature>
<evidence type="ECO:0000259" key="10">
    <source>
        <dbReference type="PROSITE" id="PS50025"/>
    </source>
</evidence>
<dbReference type="Proteomes" id="UP000031036">
    <property type="component" value="Unassembled WGS sequence"/>
</dbReference>
<dbReference type="PANTHER" id="PTHR15036">
    <property type="entry name" value="PIKACHURIN-LIKE PROTEIN"/>
    <property type="match status" value="1"/>
</dbReference>
<feature type="region of interest" description="Disordered" evidence="9">
    <location>
        <begin position="1034"/>
        <end position="1061"/>
    </location>
</feature>
<dbReference type="InterPro" id="IPR050372">
    <property type="entry name" value="Neurexin-related_CASP"/>
</dbReference>
<dbReference type="STRING" id="6265.A0A0B2VE43"/>
<evidence type="ECO:0000256" key="3">
    <source>
        <dbReference type="ARBA" id="ARBA00022692"/>
    </source>
</evidence>
<feature type="domain" description="Laminin G" evidence="10">
    <location>
        <begin position="860"/>
        <end position="1046"/>
    </location>
</feature>
<feature type="domain" description="EGF-like" evidence="11">
    <location>
        <begin position="1245"/>
        <end position="1282"/>
    </location>
</feature>
<sequence length="1470" mass="163700">MTYSNEVIPAHPRVCVSGPANHLSKRHPEQVSCSFDHCIASTSSEANLRSVYCNSSSVTESSRCDTNVITTFARHTNNASFRSGISYASPVMQYEPAVQIACPEGSSSSRSRSYNDLRHPSMTLKSSRLDPQNQCFRTGRKIACCRKRTLKKIAHQNVPRRAYLWPLFLLLLSFTPLFAQTDAIILSGAPDSYARYPKWALTFENQLSLDFRTKQTDALLLYTDDGGIQGNFYALTIADGRLQLDFRLGDESNDLATQRAVITMRVDDVPVNDNRWHRLTLFQAWENVKLQLDDTVLFKILTQHSFVFGNLKTCSDVFVGGVPKDIHLLAAMSSPLKRHTKTFAGAVKNLVYRLYPQGVTSPQLLESIGMRQSDDDYCKPTTIAGKEEHFCKNDGVCYSTNEGPKCDCSLSDFDGRRCEQVKIDAELSFFGQEWLGYDVSNNSGATIRSRFENITFVFKTVHGRQTLFVGGDRLNYVHVTIDDGSLVATSKFEGTEKRLIRIFNEYPSGRYDDDQWHTVSVTRTLTLMTLTVDGREDEIRQYAPDIDWLANSYAFVGGVPNEREIHDLDKPNFRGCMKKVKYQADAHLINFIGLADQGYGQSVIRSAGDLAFSCRKPTIPPDILSFNSGQHYITLPKWNSLASGSIGFQLRTYELDGLILYHGSKSATNETSDYIAFELVDGHLFLIINLGSGHVRLQTTASKITEGTVWHSVTLERMGRTGTVIVDNIRTDFSTPGVSANLIIDEPIYIGAVPWPANDSTPTSFRFPSTVWTANLRQGYIGCLKNVRLNGISANIANVYDEQKALVETGISHGCPNALNSDYCASSPCKNFGRCEMGYSTFHCDCSNSHMEGPTCNIEPEIVELSERGGDELPTFHLPNPLHSEAETIECKFRTDDDRGIIFDTKSAASPSHRILVTLLKGELELHLNFGAAQHTFNWGSGLNDNHFHSIRVKRRGEKLLLFLDGKWEHSYFLPSSNTVLQIDQLAGGHSLHSTTLSEFAIPLNETMEENFSGQMIKLTFNGYDVLKKAKRKSGNFAPNSKSSEARDGQKSRNRKAKYSSVSFETNKGRVVFSESRIAAIEGDFRISFKFRTLAPSCILLVVTSNSTFRGDFVSVELFGGRIRYSFGFGSRFETIMSPVLPAKQTLSDMRWHSLLIYQNTITGEHHMLIDNTSSVMDNVGGHMAKLDGQLFLGGLPPGVPLSPRLADVAGFRGCMSSLRVGDEHLDIFADAEETVGVTKGCAGPLSRCSSTSCSNGGKCIQKWNSVKCDCSMTTYGGDRCDSPGTTYVFDSSSSMIFYEYPPSQRPSTNLDRIAIGFQTRQASSVLLSVQCTVDGDYLTVFMHEGYIQVRYNLGTRDHMAGFFDVQVNDDIYHVLIAIREEANLTLILDDYSPLRYAPKGSSDLFTLNMQWRISVGASFNLYHKPYGSRRKREKIYDAFHGKLAGVNFNGLMILDLLAQGSTQLWVAGG</sequence>
<evidence type="ECO:0000256" key="2">
    <source>
        <dbReference type="ARBA" id="ARBA00022536"/>
    </source>
</evidence>
<keyword evidence="6 8" id="KW-1015">Disulfide bond</keyword>
<feature type="domain" description="EGF-like" evidence="11">
    <location>
        <begin position="820"/>
        <end position="857"/>
    </location>
</feature>
<feature type="domain" description="Laminin G" evidence="10">
    <location>
        <begin position="426"/>
        <end position="614"/>
    </location>
</feature>
<evidence type="ECO:0000256" key="5">
    <source>
        <dbReference type="ARBA" id="ARBA00023136"/>
    </source>
</evidence>
<feature type="domain" description="Laminin G" evidence="10">
    <location>
        <begin position="1060"/>
        <end position="1242"/>
    </location>
</feature>
<dbReference type="CDD" id="cd00054">
    <property type="entry name" value="EGF_CA"/>
    <property type="match status" value="2"/>
</dbReference>
<feature type="domain" description="Laminin G" evidence="10">
    <location>
        <begin position="1286"/>
        <end position="1470"/>
    </location>
</feature>
<dbReference type="InterPro" id="IPR001791">
    <property type="entry name" value="Laminin_G"/>
</dbReference>
<proteinExistence type="predicted"/>
<evidence type="ECO:0000256" key="1">
    <source>
        <dbReference type="ARBA" id="ARBA00004370"/>
    </source>
</evidence>
<protein>
    <submittedName>
        <fullName evidence="12">Neurexin-1</fullName>
    </submittedName>
</protein>
<accession>A0A0B2VE43</accession>
<comment type="caution">
    <text evidence="7">Lacks conserved residue(s) required for the propagation of feature annotation.</text>
</comment>
<reference evidence="12 13" key="1">
    <citation type="submission" date="2014-11" db="EMBL/GenBank/DDBJ databases">
        <title>Genetic blueprint of the zoonotic pathogen Toxocara canis.</title>
        <authorList>
            <person name="Zhu X.-Q."/>
            <person name="Korhonen P.K."/>
            <person name="Cai H."/>
            <person name="Young N.D."/>
            <person name="Nejsum P."/>
            <person name="von Samson-Himmelstjerna G."/>
            <person name="Boag P.R."/>
            <person name="Tan P."/>
            <person name="Li Q."/>
            <person name="Min J."/>
            <person name="Yang Y."/>
            <person name="Wang X."/>
            <person name="Fang X."/>
            <person name="Hall R.S."/>
            <person name="Hofmann A."/>
            <person name="Sternberg P.W."/>
            <person name="Jex A.R."/>
            <person name="Gasser R.B."/>
        </authorList>
    </citation>
    <scope>NUCLEOTIDE SEQUENCE [LARGE SCALE GENOMIC DNA]</scope>
    <source>
        <strain evidence="12">PN_DK_2014</strain>
    </source>
</reference>
<dbReference type="CDD" id="cd00110">
    <property type="entry name" value="LamG"/>
    <property type="match status" value="6"/>
</dbReference>
<evidence type="ECO:0000256" key="6">
    <source>
        <dbReference type="ARBA" id="ARBA00023157"/>
    </source>
</evidence>
<dbReference type="FunFam" id="2.10.25.10:FF:000015">
    <property type="entry name" value="neurexin-1 isoform X1"/>
    <property type="match status" value="1"/>
</dbReference>
<dbReference type="Gene3D" id="2.10.25.10">
    <property type="entry name" value="Laminin"/>
    <property type="match status" value="3"/>
</dbReference>
<comment type="subcellular location">
    <subcellularLocation>
        <location evidence="1">Membrane</location>
    </subcellularLocation>
</comment>
<evidence type="ECO:0000256" key="7">
    <source>
        <dbReference type="PROSITE-ProRule" id="PRU00076"/>
    </source>
</evidence>
<comment type="caution">
    <text evidence="12">The sequence shown here is derived from an EMBL/GenBank/DDBJ whole genome shotgun (WGS) entry which is preliminary data.</text>
</comment>
<evidence type="ECO:0000256" key="4">
    <source>
        <dbReference type="ARBA" id="ARBA00022989"/>
    </source>
</evidence>
<feature type="disulfide bond" evidence="8">
    <location>
        <begin position="1215"/>
        <end position="1242"/>
    </location>
</feature>
<evidence type="ECO:0000259" key="11">
    <source>
        <dbReference type="PROSITE" id="PS50026"/>
    </source>
</evidence>
<dbReference type="PROSITE" id="PS50025">
    <property type="entry name" value="LAM_G_DOMAIN"/>
    <property type="match status" value="6"/>
</dbReference>
<dbReference type="Gene3D" id="2.60.120.200">
    <property type="match status" value="6"/>
</dbReference>
<dbReference type="SUPFAM" id="SSF49899">
    <property type="entry name" value="Concanavalin A-like lectins/glucanases"/>
    <property type="match status" value="6"/>
</dbReference>
<name>A0A0B2VE43_TOXCA</name>
<evidence type="ECO:0000256" key="9">
    <source>
        <dbReference type="SAM" id="MobiDB-lite"/>
    </source>
</evidence>
<keyword evidence="3" id="KW-0812">Transmembrane</keyword>
<feature type="domain" description="EGF-like" evidence="11">
    <location>
        <begin position="374"/>
        <end position="419"/>
    </location>
</feature>
<dbReference type="OMA" id="IKFSLQC"/>
<dbReference type="InterPro" id="IPR013320">
    <property type="entry name" value="ConA-like_dom_sf"/>
</dbReference>
<evidence type="ECO:0000313" key="12">
    <source>
        <dbReference type="EMBL" id="KHN79803.1"/>
    </source>
</evidence>
<dbReference type="PANTHER" id="PTHR15036:SF89">
    <property type="entry name" value="NEUREXIN 1, ISOFORM F"/>
    <property type="match status" value="1"/>
</dbReference>
<keyword evidence="5" id="KW-0472">Membrane</keyword>
<dbReference type="InterPro" id="IPR000742">
    <property type="entry name" value="EGF"/>
</dbReference>
<dbReference type="Pfam" id="PF02210">
    <property type="entry name" value="Laminin_G_2"/>
    <property type="match status" value="6"/>
</dbReference>
<keyword evidence="13" id="KW-1185">Reference proteome</keyword>
<feature type="domain" description="Laminin G" evidence="10">
    <location>
        <begin position="183"/>
        <end position="378"/>
    </location>
</feature>
<keyword evidence="4" id="KW-1133">Transmembrane helix</keyword>
<dbReference type="PROSITE" id="PS50026">
    <property type="entry name" value="EGF_3"/>
    <property type="match status" value="3"/>
</dbReference>
<gene>
    <name evidence="12" type="primary">NRXN1</name>
    <name evidence="12" type="ORF">Tcan_09913</name>
</gene>
<evidence type="ECO:0000313" key="13">
    <source>
        <dbReference type="Proteomes" id="UP000031036"/>
    </source>
</evidence>
<dbReference type="OrthoDB" id="6275838at2759"/>
<dbReference type="SMART" id="SM00181">
    <property type="entry name" value="EGF"/>
    <property type="match status" value="3"/>
</dbReference>
<dbReference type="GO" id="GO:0016020">
    <property type="term" value="C:membrane"/>
    <property type="evidence" value="ECO:0007669"/>
    <property type="project" value="UniProtKB-SubCell"/>
</dbReference>